<dbReference type="Gene3D" id="3.40.50.150">
    <property type="entry name" value="Vaccinia Virus protein VP39"/>
    <property type="match status" value="1"/>
</dbReference>
<keyword evidence="1" id="KW-0489">Methyltransferase</keyword>
<dbReference type="EMBL" id="QYRP01000002">
    <property type="protein sequence ID" value="RJS45435.1"/>
    <property type="molecule type" value="Genomic_DNA"/>
</dbReference>
<dbReference type="InterPro" id="IPR029063">
    <property type="entry name" value="SAM-dependent_MTases_sf"/>
</dbReference>
<dbReference type="OrthoDB" id="9791944at2"/>
<sequence length="256" mass="29096">MTSNSGSPSCPVCDAAMVLFDNALVLGKYDADYHRCTACGLIAILDLPFLDEAYASAIHDCDSGLMRRARLMTRLTSAIIRFEGLTGGRFLDFASGYGTFVQFMREAAHDFWQFDEYATPVFARQFQDDGLGRYDLVTAFEVFEHLPDPRGQLAKLAERTDLVFFSTELVPEPAPKVGDWWYYWPEVGQHVIFHTVESLRILGESLGFEVTSNGSNWHLFHRKPLDPRTRLLFSSRLHGAARSSRHRLWALRHRNG</sequence>
<accession>A0A3A5H7Q9</accession>
<keyword evidence="2" id="KW-1185">Reference proteome</keyword>
<organism evidence="1 2">
    <name type="scientific">Nocardioides cavernaquae</name>
    <dbReference type="NCBI Taxonomy" id="2321396"/>
    <lineage>
        <taxon>Bacteria</taxon>
        <taxon>Bacillati</taxon>
        <taxon>Actinomycetota</taxon>
        <taxon>Actinomycetes</taxon>
        <taxon>Propionibacteriales</taxon>
        <taxon>Nocardioidaceae</taxon>
        <taxon>Nocardioides</taxon>
    </lineage>
</organism>
<dbReference type="GO" id="GO:0032259">
    <property type="term" value="P:methylation"/>
    <property type="evidence" value="ECO:0007669"/>
    <property type="project" value="UniProtKB-KW"/>
</dbReference>
<comment type="caution">
    <text evidence="1">The sequence shown here is derived from an EMBL/GenBank/DDBJ whole genome shotgun (WGS) entry which is preliminary data.</text>
</comment>
<protein>
    <submittedName>
        <fullName evidence="1">Class I SAM-dependent methyltransferase</fullName>
    </submittedName>
</protein>
<evidence type="ECO:0000313" key="2">
    <source>
        <dbReference type="Proteomes" id="UP000276542"/>
    </source>
</evidence>
<dbReference type="GO" id="GO:0008168">
    <property type="term" value="F:methyltransferase activity"/>
    <property type="evidence" value="ECO:0007669"/>
    <property type="project" value="UniProtKB-KW"/>
</dbReference>
<evidence type="ECO:0000313" key="1">
    <source>
        <dbReference type="EMBL" id="RJS45435.1"/>
    </source>
</evidence>
<name>A0A3A5H7Q9_9ACTN</name>
<dbReference type="Proteomes" id="UP000276542">
    <property type="component" value="Unassembled WGS sequence"/>
</dbReference>
<dbReference type="Pfam" id="PF13489">
    <property type="entry name" value="Methyltransf_23"/>
    <property type="match status" value="1"/>
</dbReference>
<dbReference type="SUPFAM" id="SSF53335">
    <property type="entry name" value="S-adenosyl-L-methionine-dependent methyltransferases"/>
    <property type="match status" value="1"/>
</dbReference>
<dbReference type="RefSeq" id="WP_120059335.1">
    <property type="nucleotide sequence ID" value="NZ_QYRP01000002.1"/>
</dbReference>
<proteinExistence type="predicted"/>
<reference evidence="2" key="1">
    <citation type="submission" date="2018-09" db="EMBL/GenBank/DDBJ databases">
        <authorList>
            <person name="Zhu H."/>
        </authorList>
    </citation>
    <scope>NUCLEOTIDE SEQUENCE [LARGE SCALE GENOMIC DNA]</scope>
    <source>
        <strain evidence="2">K1W22B-1</strain>
    </source>
</reference>
<keyword evidence="1" id="KW-0808">Transferase</keyword>
<gene>
    <name evidence="1" type="ORF">D4739_03825</name>
</gene>
<dbReference type="AlphaFoldDB" id="A0A3A5H7Q9"/>